<comment type="caution">
    <text evidence="1">The sequence shown here is derived from an EMBL/GenBank/DDBJ whole genome shotgun (WGS) entry which is preliminary data.</text>
</comment>
<evidence type="ECO:0000313" key="2">
    <source>
        <dbReference type="Proteomes" id="UP000034075"/>
    </source>
</evidence>
<dbReference type="EMBL" id="LBSF01000018">
    <property type="protein sequence ID" value="KKQ11698.1"/>
    <property type="molecule type" value="Genomic_DNA"/>
</dbReference>
<accession>A0A0G0EXN6</accession>
<dbReference type="AlphaFoldDB" id="A0A0G0EXN6"/>
<dbReference type="InterPro" id="IPR023346">
    <property type="entry name" value="Lysozyme-like_dom_sf"/>
</dbReference>
<name>A0A0G0EXN6_9BACT</name>
<dbReference type="Gene3D" id="1.10.530.10">
    <property type="match status" value="1"/>
</dbReference>
<gene>
    <name evidence="1" type="ORF">US24_C0018G0002</name>
</gene>
<proteinExistence type="predicted"/>
<sequence length="186" mass="20110">MKKLLVKGRKTLSVIAVVLGTGLVASIISDKMPVNLVLADQGQVSAVSTEYISVDSAEITTNEVADIRVAKIKAYLDKRAAPLADYANEFVAAADTYQIDYNLVAAISVIESEGGKHTFRPYNAWGWGKSGFSSWEDGIWAVSKGLSKYYAKGMTTPRSISYSYCPPSADSWAAKVQSVMNKIEAL</sequence>
<organism evidence="1 2">
    <name type="scientific">candidate division WS6 bacterium GW2011_GWC2_36_7</name>
    <dbReference type="NCBI Taxonomy" id="1619091"/>
    <lineage>
        <taxon>Bacteria</taxon>
        <taxon>Candidatus Dojkabacteria</taxon>
    </lineage>
</organism>
<dbReference type="Proteomes" id="UP000034075">
    <property type="component" value="Unassembled WGS sequence"/>
</dbReference>
<protein>
    <recommendedName>
        <fullName evidence="3">Mannosyl-glycoprotein endo-beta-N-acetylglucosamidase-like domain-containing protein</fullName>
    </recommendedName>
</protein>
<evidence type="ECO:0008006" key="3">
    <source>
        <dbReference type="Google" id="ProtNLM"/>
    </source>
</evidence>
<dbReference type="SUPFAM" id="SSF53955">
    <property type="entry name" value="Lysozyme-like"/>
    <property type="match status" value="1"/>
</dbReference>
<evidence type="ECO:0000313" key="1">
    <source>
        <dbReference type="EMBL" id="KKQ11698.1"/>
    </source>
</evidence>
<reference evidence="1" key="1">
    <citation type="journal article" date="2015" name="Nature">
        <title>rRNA introns, odd ribosomes, and small enigmatic genomes across a large radiation of phyla.</title>
        <authorList>
            <person name="Brown C.T."/>
            <person name="Hug L.A."/>
            <person name="Thomas B.C."/>
            <person name="Sharon I."/>
            <person name="Castelle C.J."/>
            <person name="Singh A."/>
            <person name="Wilkins M.J."/>
            <person name="Williams K.H."/>
            <person name="Banfield J.F."/>
        </authorList>
    </citation>
    <scope>NUCLEOTIDE SEQUENCE [LARGE SCALE GENOMIC DNA]</scope>
</reference>